<dbReference type="PRINTS" id="PR01021">
    <property type="entry name" value="OMPADOMAIN"/>
</dbReference>
<dbReference type="SUPFAM" id="SSF103088">
    <property type="entry name" value="OmpA-like"/>
    <property type="match status" value="1"/>
</dbReference>
<keyword evidence="2 4" id="KW-0472">Membrane</keyword>
<evidence type="ECO:0000313" key="7">
    <source>
        <dbReference type="EMBL" id="MDN5213600.1"/>
    </source>
</evidence>
<dbReference type="SUPFAM" id="SSF82171">
    <property type="entry name" value="DPP6 N-terminal domain-like"/>
    <property type="match status" value="1"/>
</dbReference>
<evidence type="ECO:0000259" key="6">
    <source>
        <dbReference type="PROSITE" id="PS51123"/>
    </source>
</evidence>
<comment type="caution">
    <text evidence="7">The sequence shown here is derived from an EMBL/GenBank/DDBJ whole genome shotgun (WGS) entry which is preliminary data.</text>
</comment>
<dbReference type="InterPro" id="IPR015915">
    <property type="entry name" value="Kelch-typ_b-propeller"/>
</dbReference>
<protein>
    <submittedName>
        <fullName evidence="7">OmpA family protein</fullName>
    </submittedName>
</protein>
<reference evidence="7" key="1">
    <citation type="submission" date="2023-06" db="EMBL/GenBank/DDBJ databases">
        <title>Genomic of Agaribacillus aureum.</title>
        <authorList>
            <person name="Wang G."/>
        </authorList>
    </citation>
    <scope>NUCLEOTIDE SEQUENCE</scope>
    <source>
        <strain evidence="7">BMA12</strain>
    </source>
</reference>
<dbReference type="InterPro" id="IPR008969">
    <property type="entry name" value="CarboxyPept-like_regulatory"/>
</dbReference>
<evidence type="ECO:0000313" key="8">
    <source>
        <dbReference type="Proteomes" id="UP001172083"/>
    </source>
</evidence>
<gene>
    <name evidence="7" type="ORF">QQ020_16125</name>
</gene>
<feature type="signal peptide" evidence="5">
    <location>
        <begin position="1"/>
        <end position="18"/>
    </location>
</feature>
<dbReference type="RefSeq" id="WP_346758937.1">
    <property type="nucleotide sequence ID" value="NZ_JAUJEB010000003.1"/>
</dbReference>
<dbReference type="PANTHER" id="PTHR30329:SF21">
    <property type="entry name" value="LIPOPROTEIN YIAD-RELATED"/>
    <property type="match status" value="1"/>
</dbReference>
<dbReference type="InterPro" id="IPR050330">
    <property type="entry name" value="Bact_OuterMem_StrucFunc"/>
</dbReference>
<sequence>MKSTITYIFCLLSITVIAQTPEEEYELVKLDRKVNSRYHDTAPIISPDGQTLYFFIANHPDNTFGTSNSQDIWYSEKDGSGQWKKAQRMEAPFNKNRFNQVMSISRDGNRLLIRGGSGKNKKGFSVVDRANGIWQKPIPLQVKEYDKMNIGRFSGGFLSYDGKVLIMYFSENERAKYSDLYVSFKKEGYVFTKPQPLPSNINTRLDEFGPYLTIDDKTMYFASNRPGGLGSMDIYKTTRLDDTWLKWSDPVNIGEPINTGGFDAYYSVDESGKHGFTTRTYMSADGGSMDILGVVPKPKIIPKTFVSGFVYNEKNEQPIAANITYRQIDTTQQQIESTPEDGYYEFEAVKTGKYVFEISTPGFLNASDSLMVFKTEKDTVLEKNFYLKPIEVGLTVRLDKIYFDFDKTTLRSESFEELNKVVKMMEQNPKLKIEIAGHTDSKGSDTYNQNLSQGRAEAVKDYLVTNWIPANRIMAHGYGESMPETTNETDEGRQINRRVEFKVLEN</sequence>
<feature type="chain" id="PRO_5045683940" evidence="5">
    <location>
        <begin position="19"/>
        <end position="506"/>
    </location>
</feature>
<dbReference type="PROSITE" id="PS51123">
    <property type="entry name" value="OMPA_2"/>
    <property type="match status" value="1"/>
</dbReference>
<keyword evidence="3" id="KW-0998">Cell outer membrane</keyword>
<feature type="domain" description="OmpA-like" evidence="6">
    <location>
        <begin position="392"/>
        <end position="506"/>
    </location>
</feature>
<dbReference type="InterPro" id="IPR011659">
    <property type="entry name" value="WD40"/>
</dbReference>
<dbReference type="InterPro" id="IPR006665">
    <property type="entry name" value="OmpA-like"/>
</dbReference>
<dbReference type="Gene3D" id="3.30.1330.60">
    <property type="entry name" value="OmpA-like domain"/>
    <property type="match status" value="1"/>
</dbReference>
<evidence type="ECO:0000256" key="4">
    <source>
        <dbReference type="PROSITE-ProRule" id="PRU00473"/>
    </source>
</evidence>
<organism evidence="7 8">
    <name type="scientific">Agaribacillus aureus</name>
    <dbReference type="NCBI Taxonomy" id="3051825"/>
    <lineage>
        <taxon>Bacteria</taxon>
        <taxon>Pseudomonadati</taxon>
        <taxon>Bacteroidota</taxon>
        <taxon>Cytophagia</taxon>
        <taxon>Cytophagales</taxon>
        <taxon>Splendidivirgaceae</taxon>
        <taxon>Agaribacillus</taxon>
    </lineage>
</organism>
<comment type="subcellular location">
    <subcellularLocation>
        <location evidence="1">Cell outer membrane</location>
    </subcellularLocation>
</comment>
<dbReference type="Gene3D" id="2.120.10.80">
    <property type="entry name" value="Kelch-type beta propeller"/>
    <property type="match status" value="1"/>
</dbReference>
<proteinExistence type="predicted"/>
<keyword evidence="5" id="KW-0732">Signal</keyword>
<dbReference type="Pfam" id="PF00691">
    <property type="entry name" value="OmpA"/>
    <property type="match status" value="1"/>
</dbReference>
<dbReference type="PANTHER" id="PTHR30329">
    <property type="entry name" value="STATOR ELEMENT OF FLAGELLAR MOTOR COMPLEX"/>
    <property type="match status" value="1"/>
</dbReference>
<dbReference type="InterPro" id="IPR006664">
    <property type="entry name" value="OMP_bac"/>
</dbReference>
<keyword evidence="8" id="KW-1185">Reference proteome</keyword>
<dbReference type="CDD" id="cd07185">
    <property type="entry name" value="OmpA_C-like"/>
    <property type="match status" value="1"/>
</dbReference>
<evidence type="ECO:0000256" key="1">
    <source>
        <dbReference type="ARBA" id="ARBA00004442"/>
    </source>
</evidence>
<dbReference type="EMBL" id="JAUJEB010000003">
    <property type="protein sequence ID" value="MDN5213600.1"/>
    <property type="molecule type" value="Genomic_DNA"/>
</dbReference>
<dbReference type="InterPro" id="IPR036737">
    <property type="entry name" value="OmpA-like_sf"/>
</dbReference>
<accession>A0ABT8L767</accession>
<dbReference type="Pfam" id="PF07676">
    <property type="entry name" value="PD40"/>
    <property type="match status" value="2"/>
</dbReference>
<dbReference type="Gene3D" id="2.60.40.1120">
    <property type="entry name" value="Carboxypeptidase-like, regulatory domain"/>
    <property type="match status" value="1"/>
</dbReference>
<evidence type="ECO:0000256" key="2">
    <source>
        <dbReference type="ARBA" id="ARBA00023136"/>
    </source>
</evidence>
<name>A0ABT8L767_9BACT</name>
<evidence type="ECO:0000256" key="5">
    <source>
        <dbReference type="SAM" id="SignalP"/>
    </source>
</evidence>
<dbReference type="SUPFAM" id="SSF49464">
    <property type="entry name" value="Carboxypeptidase regulatory domain-like"/>
    <property type="match status" value="1"/>
</dbReference>
<evidence type="ECO:0000256" key="3">
    <source>
        <dbReference type="ARBA" id="ARBA00023237"/>
    </source>
</evidence>
<dbReference type="Proteomes" id="UP001172083">
    <property type="component" value="Unassembled WGS sequence"/>
</dbReference>